<keyword evidence="6" id="KW-0406">Ion transport</keyword>
<dbReference type="PANTHER" id="PTHR10736:SF20">
    <property type="entry name" value="BESTROPHIN HOMOLOG 22"/>
    <property type="match status" value="1"/>
</dbReference>
<name>A0A914EJ57_9BILA</name>
<dbReference type="InterPro" id="IPR000615">
    <property type="entry name" value="Bestrophin"/>
</dbReference>
<comment type="caution">
    <text evidence="6">Lacks conserved residue(s) required for the propagation of feature annotation.</text>
</comment>
<dbReference type="AlphaFoldDB" id="A0A914EJ57"/>
<dbReference type="PANTHER" id="PTHR10736">
    <property type="entry name" value="BESTROPHIN"/>
    <property type="match status" value="1"/>
</dbReference>
<evidence type="ECO:0000256" key="3">
    <source>
        <dbReference type="ARBA" id="ARBA00022989"/>
    </source>
</evidence>
<keyword evidence="6" id="KW-0868">Chloride</keyword>
<reference evidence="8" key="1">
    <citation type="submission" date="2022-11" db="UniProtKB">
        <authorList>
            <consortium name="WormBaseParasite"/>
        </authorList>
    </citation>
    <scope>IDENTIFICATION</scope>
</reference>
<dbReference type="WBParaSite" id="ACRNAN_scaffold870.g9297.t1">
    <property type="protein sequence ID" value="ACRNAN_scaffold870.g9297.t1"/>
    <property type="gene ID" value="ACRNAN_scaffold870.g9297"/>
</dbReference>
<feature type="transmembrane region" description="Helical" evidence="6">
    <location>
        <begin position="154"/>
        <end position="172"/>
    </location>
</feature>
<evidence type="ECO:0000256" key="5">
    <source>
        <dbReference type="ARBA" id="ARBA00034769"/>
    </source>
</evidence>
<keyword evidence="6" id="KW-1003">Cell membrane</keyword>
<comment type="similarity">
    <text evidence="5 6">Belongs to the anion channel-forming bestrophin (TC 1.A.46) family. Calcium-sensitive chloride channel subfamily.</text>
</comment>
<keyword evidence="7" id="KW-1185">Reference proteome</keyword>
<comment type="subcellular location">
    <subcellularLocation>
        <location evidence="6">Cell membrane</location>
        <topology evidence="6">Multi-pass membrane protein</topology>
    </subcellularLocation>
    <subcellularLocation>
        <location evidence="1">Membrane</location>
    </subcellularLocation>
</comment>
<evidence type="ECO:0000256" key="2">
    <source>
        <dbReference type="ARBA" id="ARBA00022692"/>
    </source>
</evidence>
<evidence type="ECO:0000313" key="8">
    <source>
        <dbReference type="WBParaSite" id="ACRNAN_scaffold870.g9297.t1"/>
    </source>
</evidence>
<comment type="function">
    <text evidence="6">Forms chloride channels.</text>
</comment>
<keyword evidence="4 6" id="KW-0472">Membrane</keyword>
<dbReference type="InterPro" id="IPR021134">
    <property type="entry name" value="Bestrophin-like"/>
</dbReference>
<dbReference type="GO" id="GO:0005886">
    <property type="term" value="C:plasma membrane"/>
    <property type="evidence" value="ECO:0007669"/>
    <property type="project" value="UniProtKB-SubCell"/>
</dbReference>
<dbReference type="Proteomes" id="UP000887540">
    <property type="component" value="Unplaced"/>
</dbReference>
<protein>
    <recommendedName>
        <fullName evidence="6">Bestrophin homolog</fullName>
    </recommendedName>
</protein>
<evidence type="ECO:0000256" key="6">
    <source>
        <dbReference type="RuleBase" id="RU363126"/>
    </source>
</evidence>
<keyword evidence="6" id="KW-0407">Ion channel</keyword>
<dbReference type="Pfam" id="PF01062">
    <property type="entry name" value="Bestrophin"/>
    <property type="match status" value="1"/>
</dbReference>
<organism evidence="7 8">
    <name type="scientific">Acrobeloides nanus</name>
    <dbReference type="NCBI Taxonomy" id="290746"/>
    <lineage>
        <taxon>Eukaryota</taxon>
        <taxon>Metazoa</taxon>
        <taxon>Ecdysozoa</taxon>
        <taxon>Nematoda</taxon>
        <taxon>Chromadorea</taxon>
        <taxon>Rhabditida</taxon>
        <taxon>Tylenchina</taxon>
        <taxon>Cephalobomorpha</taxon>
        <taxon>Cephaloboidea</taxon>
        <taxon>Cephalobidae</taxon>
        <taxon>Acrobeloides</taxon>
    </lineage>
</organism>
<evidence type="ECO:0000256" key="4">
    <source>
        <dbReference type="ARBA" id="ARBA00023136"/>
    </source>
</evidence>
<accession>A0A914EJ57</accession>
<keyword evidence="3 6" id="KW-1133">Transmembrane helix</keyword>
<sequence>MLGFFVSFVVSRWTLILREIGWIHEAAIAFATFIKENDNDSRMLKRSLIRYMVLHQALVLRDISMQVRKRFPTWETLVAAGLLTNSEMNKLRKIDDIYSQYYTPIQWVNGHLYKAHLEGKIRSEKILDSLLKEVQKFRDGLSSLLRYDWVPIPLVYPQVIILASFLIFLMVVS</sequence>
<evidence type="ECO:0000256" key="1">
    <source>
        <dbReference type="ARBA" id="ARBA00004370"/>
    </source>
</evidence>
<evidence type="ECO:0000313" key="7">
    <source>
        <dbReference type="Proteomes" id="UP000887540"/>
    </source>
</evidence>
<keyword evidence="2 6" id="KW-0812">Transmembrane</keyword>
<keyword evidence="6" id="KW-0813">Transport</keyword>
<dbReference type="GO" id="GO:0034707">
    <property type="term" value="C:chloride channel complex"/>
    <property type="evidence" value="ECO:0007669"/>
    <property type="project" value="UniProtKB-KW"/>
</dbReference>
<dbReference type="GO" id="GO:0005254">
    <property type="term" value="F:chloride channel activity"/>
    <property type="evidence" value="ECO:0007669"/>
    <property type="project" value="UniProtKB-KW"/>
</dbReference>
<proteinExistence type="inferred from homology"/>
<keyword evidence="6" id="KW-0869">Chloride channel</keyword>